<feature type="transmembrane region" description="Helical" evidence="1">
    <location>
        <begin position="33"/>
        <end position="54"/>
    </location>
</feature>
<feature type="transmembrane region" description="Helical" evidence="1">
    <location>
        <begin position="74"/>
        <end position="96"/>
    </location>
</feature>
<name>A0ABR6Z8V2_9BURK</name>
<comment type="caution">
    <text evidence="2">The sequence shown here is derived from an EMBL/GenBank/DDBJ whole genome shotgun (WGS) entry which is preliminary data.</text>
</comment>
<dbReference type="Proteomes" id="UP000646911">
    <property type="component" value="Unassembled WGS sequence"/>
</dbReference>
<accession>A0ABR6Z8V2</accession>
<sequence length="159" mass="17795">MQALSLLELTAIMLIFGTKFFGHVETIDDRIHIATRFHHLLFIPLIYQGSFIVLDESQALRIAINLKSIAFAYLRLSLVAVIIYATLVLMVMLSSSPIELDAWIAAAGSAAVIILSFVAVYYSFQFGKASEQKKTQLLEMLAQNRADIMPIVNAQMRLF</sequence>
<evidence type="ECO:0000313" key="3">
    <source>
        <dbReference type="Proteomes" id="UP000646911"/>
    </source>
</evidence>
<evidence type="ECO:0000313" key="2">
    <source>
        <dbReference type="EMBL" id="MBC3908004.1"/>
    </source>
</evidence>
<proteinExistence type="predicted"/>
<keyword evidence="1" id="KW-0472">Membrane</keyword>
<reference evidence="2 3" key="1">
    <citation type="submission" date="2020-08" db="EMBL/GenBank/DDBJ databases">
        <title>Novel species isolated from subtropical streams in China.</title>
        <authorList>
            <person name="Lu H."/>
        </authorList>
    </citation>
    <scope>NUCLEOTIDE SEQUENCE [LARGE SCALE GENOMIC DNA]</scope>
    <source>
        <strain evidence="2 3">NL8W</strain>
    </source>
</reference>
<keyword evidence="3" id="KW-1185">Reference proteome</keyword>
<keyword evidence="1" id="KW-0812">Transmembrane</keyword>
<evidence type="ECO:0000256" key="1">
    <source>
        <dbReference type="SAM" id="Phobius"/>
    </source>
</evidence>
<gene>
    <name evidence="2" type="ORF">H8L47_10530</name>
</gene>
<organism evidence="2 3">
    <name type="scientific">Undibacterium umbellatum</name>
    <dbReference type="NCBI Taxonomy" id="2762300"/>
    <lineage>
        <taxon>Bacteria</taxon>
        <taxon>Pseudomonadati</taxon>
        <taxon>Pseudomonadota</taxon>
        <taxon>Betaproteobacteria</taxon>
        <taxon>Burkholderiales</taxon>
        <taxon>Oxalobacteraceae</taxon>
        <taxon>Undibacterium</taxon>
    </lineage>
</organism>
<keyword evidence="1" id="KW-1133">Transmembrane helix</keyword>
<protein>
    <submittedName>
        <fullName evidence="2">Uncharacterized protein</fullName>
    </submittedName>
</protein>
<dbReference type="RefSeq" id="WP_222616487.1">
    <property type="nucleotide sequence ID" value="NZ_JACOFX010000004.1"/>
</dbReference>
<dbReference type="EMBL" id="JACOFX010000004">
    <property type="protein sequence ID" value="MBC3908004.1"/>
    <property type="molecule type" value="Genomic_DNA"/>
</dbReference>
<feature type="transmembrane region" description="Helical" evidence="1">
    <location>
        <begin position="102"/>
        <end position="124"/>
    </location>
</feature>